<dbReference type="GO" id="GO:0008360">
    <property type="term" value="P:regulation of cell shape"/>
    <property type="evidence" value="ECO:0007669"/>
    <property type="project" value="UniProtKB-KW"/>
</dbReference>
<evidence type="ECO:0000256" key="17">
    <source>
        <dbReference type="HAMAP-Rule" id="MF_01006"/>
    </source>
</evidence>
<keyword evidence="6 17" id="KW-0812">Transmembrane</keyword>
<sequence>MIDFLHLIKAIILGMVEGLTEFAPVSSTGHMIIVDDMWLRTEQLLGSKYVANTFKVVVQLGSILAVVVVFWNRFMELLGLSRFMGKKGSASAWSDEMIVAEDGSYRPRQLKHGGGSRLKLTQVIVGLIPAGVLGVLLEDFIDEHLFSTATVLIGLVVGALLMIAADRFAPKGAKVETVDQITYKQAFAIGLFQCLSIWPGFSRSGSTISGGVLLGLSHKAAADFTFIMAVPIMAGASALSLVKNLQYFTPDVLPFFIAGFISAFVFALLSIRFFLKLINRVKLVPFAVYRILLAIVIYFAFFF</sequence>
<dbReference type="GO" id="GO:0046677">
    <property type="term" value="P:response to antibiotic"/>
    <property type="evidence" value="ECO:0007669"/>
    <property type="project" value="UniProtKB-UniRule"/>
</dbReference>
<organism evidence="18 19">
    <name type="scientific">Paenibacillus macerans</name>
    <name type="common">Bacillus macerans</name>
    <dbReference type="NCBI Taxonomy" id="44252"/>
    <lineage>
        <taxon>Bacteria</taxon>
        <taxon>Bacillati</taxon>
        <taxon>Bacillota</taxon>
        <taxon>Bacilli</taxon>
        <taxon>Bacillales</taxon>
        <taxon>Paenibacillaceae</taxon>
        <taxon>Paenibacillus</taxon>
    </lineage>
</organism>
<dbReference type="GO" id="GO:0005886">
    <property type="term" value="C:plasma membrane"/>
    <property type="evidence" value="ECO:0007669"/>
    <property type="project" value="UniProtKB-SubCell"/>
</dbReference>
<keyword evidence="8 17" id="KW-0133">Cell shape</keyword>
<evidence type="ECO:0000256" key="7">
    <source>
        <dbReference type="ARBA" id="ARBA00022801"/>
    </source>
</evidence>
<dbReference type="GO" id="GO:0071555">
    <property type="term" value="P:cell wall organization"/>
    <property type="evidence" value="ECO:0007669"/>
    <property type="project" value="UniProtKB-KW"/>
</dbReference>
<evidence type="ECO:0000256" key="8">
    <source>
        <dbReference type="ARBA" id="ARBA00022960"/>
    </source>
</evidence>
<evidence type="ECO:0000256" key="12">
    <source>
        <dbReference type="ARBA" id="ARBA00023251"/>
    </source>
</evidence>
<proteinExistence type="inferred from homology"/>
<dbReference type="PATRIC" id="fig|44252.3.peg.2391"/>
<evidence type="ECO:0000256" key="10">
    <source>
        <dbReference type="ARBA" id="ARBA00022989"/>
    </source>
</evidence>
<dbReference type="Proteomes" id="UP000029278">
    <property type="component" value="Unassembled WGS sequence"/>
</dbReference>
<evidence type="ECO:0000256" key="14">
    <source>
        <dbReference type="ARBA" id="ARBA00032707"/>
    </source>
</evidence>
<keyword evidence="5 17" id="KW-1003">Cell membrane</keyword>
<comment type="function">
    <text evidence="17">Catalyzes the dephosphorylation of undecaprenyl diphosphate (UPP). Confers resistance to bacitracin.</text>
</comment>
<feature type="transmembrane region" description="Helical" evidence="17">
    <location>
        <begin position="281"/>
        <end position="301"/>
    </location>
</feature>
<evidence type="ECO:0000256" key="3">
    <source>
        <dbReference type="ARBA" id="ARBA00012374"/>
    </source>
</evidence>
<dbReference type="NCBIfam" id="NF001390">
    <property type="entry name" value="PRK00281.1-4"/>
    <property type="match status" value="1"/>
</dbReference>
<comment type="similarity">
    <text evidence="2 17">Belongs to the UppP family.</text>
</comment>
<dbReference type="Pfam" id="PF02673">
    <property type="entry name" value="BacA"/>
    <property type="match status" value="1"/>
</dbReference>
<evidence type="ECO:0000256" key="9">
    <source>
        <dbReference type="ARBA" id="ARBA00022984"/>
    </source>
</evidence>
<keyword evidence="7 17" id="KW-0378">Hydrolase</keyword>
<feature type="transmembrane region" description="Helical" evidence="17">
    <location>
        <begin position="56"/>
        <end position="74"/>
    </location>
</feature>
<evidence type="ECO:0000256" key="11">
    <source>
        <dbReference type="ARBA" id="ARBA00023136"/>
    </source>
</evidence>
<evidence type="ECO:0000313" key="19">
    <source>
        <dbReference type="Proteomes" id="UP000029278"/>
    </source>
</evidence>
<keyword evidence="12 17" id="KW-0046">Antibiotic resistance</keyword>
<name>A0A090ZFG4_PAEMA</name>
<reference evidence="18 19" key="1">
    <citation type="submission" date="2014-04" db="EMBL/GenBank/DDBJ databases">
        <authorList>
            <person name="Bishop-Lilly K.A."/>
            <person name="Broomall S.M."/>
            <person name="Chain P.S."/>
            <person name="Chertkov O."/>
            <person name="Coyne S.R."/>
            <person name="Daligault H.E."/>
            <person name="Davenport K.W."/>
            <person name="Erkkila T."/>
            <person name="Frey K.G."/>
            <person name="Gibbons H.S."/>
            <person name="Gu W."/>
            <person name="Jaissle J."/>
            <person name="Johnson S.L."/>
            <person name="Koroleva G.I."/>
            <person name="Ladner J.T."/>
            <person name="Lo C.-C."/>
            <person name="Minogue T.D."/>
            <person name="Munk C."/>
            <person name="Palacios G.F."/>
            <person name="Redden C.L."/>
            <person name="Rosenzweig C.N."/>
            <person name="Scholz M.B."/>
            <person name="Teshima H."/>
            <person name="Xu Y."/>
        </authorList>
    </citation>
    <scope>NUCLEOTIDE SEQUENCE [LARGE SCALE GENOMIC DNA]</scope>
    <source>
        <strain evidence="18 19">8244</strain>
    </source>
</reference>
<dbReference type="STRING" id="44252.DJ90_3255"/>
<dbReference type="RefSeq" id="WP_155620375.1">
    <property type="nucleotide sequence ID" value="NZ_CP086393.1"/>
</dbReference>
<feature type="transmembrane region" description="Helical" evidence="17">
    <location>
        <begin position="118"/>
        <end position="137"/>
    </location>
</feature>
<evidence type="ECO:0000256" key="6">
    <source>
        <dbReference type="ARBA" id="ARBA00022692"/>
    </source>
</evidence>
<evidence type="ECO:0000256" key="4">
    <source>
        <dbReference type="ARBA" id="ARBA00021581"/>
    </source>
</evidence>
<dbReference type="GO" id="GO:0050380">
    <property type="term" value="F:undecaprenyl-diphosphatase activity"/>
    <property type="evidence" value="ECO:0007669"/>
    <property type="project" value="UniProtKB-UniRule"/>
</dbReference>
<dbReference type="InterPro" id="IPR003824">
    <property type="entry name" value="UppP"/>
</dbReference>
<accession>A0A090ZFG4</accession>
<dbReference type="PANTHER" id="PTHR30622:SF3">
    <property type="entry name" value="UNDECAPRENYL-DIPHOSPHATASE"/>
    <property type="match status" value="1"/>
</dbReference>
<comment type="subcellular location">
    <subcellularLocation>
        <location evidence="1 17">Cell membrane</location>
        <topology evidence="1 17">Multi-pass membrane protein</topology>
    </subcellularLocation>
</comment>
<dbReference type="HAMAP" id="MF_01006">
    <property type="entry name" value="Undec_diphosphatase"/>
    <property type="match status" value="1"/>
</dbReference>
<comment type="caution">
    <text evidence="18">The sequence shown here is derived from an EMBL/GenBank/DDBJ whole genome shotgun (WGS) entry which is preliminary data.</text>
</comment>
<dbReference type="GeneID" id="77006592"/>
<keyword evidence="9 17" id="KW-0573">Peptidoglycan synthesis</keyword>
<dbReference type="AlphaFoldDB" id="A0A090ZFG4"/>
<dbReference type="PANTHER" id="PTHR30622">
    <property type="entry name" value="UNDECAPRENYL-DIPHOSPHATASE"/>
    <property type="match status" value="1"/>
</dbReference>
<evidence type="ECO:0000313" key="18">
    <source>
        <dbReference type="EMBL" id="KFN09397.1"/>
    </source>
</evidence>
<keyword evidence="19" id="KW-1185">Reference proteome</keyword>
<evidence type="ECO:0000256" key="16">
    <source>
        <dbReference type="ARBA" id="ARBA00047594"/>
    </source>
</evidence>
<feature type="transmembrane region" description="Helical" evidence="17">
    <location>
        <begin position="149"/>
        <end position="169"/>
    </location>
</feature>
<gene>
    <name evidence="17 18" type="primary">uppP</name>
    <name evidence="18" type="ORF">DJ90_3255</name>
</gene>
<keyword evidence="13 17" id="KW-0961">Cell wall biogenesis/degradation</keyword>
<keyword evidence="10 17" id="KW-1133">Transmembrane helix</keyword>
<feature type="transmembrane region" description="Helical" evidence="17">
    <location>
        <begin position="253"/>
        <end position="275"/>
    </location>
</feature>
<keyword evidence="11 17" id="KW-0472">Membrane</keyword>
<dbReference type="EC" id="3.6.1.27" evidence="3 17"/>
<evidence type="ECO:0000256" key="2">
    <source>
        <dbReference type="ARBA" id="ARBA00010621"/>
    </source>
</evidence>
<evidence type="ECO:0000256" key="5">
    <source>
        <dbReference type="ARBA" id="ARBA00022475"/>
    </source>
</evidence>
<evidence type="ECO:0000256" key="15">
    <source>
        <dbReference type="ARBA" id="ARBA00032932"/>
    </source>
</evidence>
<protein>
    <recommendedName>
        <fullName evidence="4 17">Undecaprenyl-diphosphatase</fullName>
        <ecNumber evidence="3 17">3.6.1.27</ecNumber>
    </recommendedName>
    <alternativeName>
        <fullName evidence="15 17">Bacitracin resistance protein</fullName>
    </alternativeName>
    <alternativeName>
        <fullName evidence="14 17">Undecaprenyl pyrophosphate phosphatase</fullName>
    </alternativeName>
</protein>
<dbReference type="EMBL" id="JMQA01000022">
    <property type="protein sequence ID" value="KFN09397.1"/>
    <property type="molecule type" value="Genomic_DNA"/>
</dbReference>
<evidence type="ECO:0000256" key="1">
    <source>
        <dbReference type="ARBA" id="ARBA00004651"/>
    </source>
</evidence>
<feature type="transmembrane region" description="Helical" evidence="17">
    <location>
        <begin position="221"/>
        <end position="241"/>
    </location>
</feature>
<comment type="miscellaneous">
    <text evidence="17">Bacitracin is thought to be involved in the inhibition of peptidoglycan synthesis by sequestering undecaprenyl diphosphate, thereby reducing the pool of lipid carrier available.</text>
</comment>
<dbReference type="GO" id="GO:0009252">
    <property type="term" value="P:peptidoglycan biosynthetic process"/>
    <property type="evidence" value="ECO:0007669"/>
    <property type="project" value="UniProtKB-KW"/>
</dbReference>
<evidence type="ECO:0000256" key="13">
    <source>
        <dbReference type="ARBA" id="ARBA00023316"/>
    </source>
</evidence>
<comment type="catalytic activity">
    <reaction evidence="16 17">
        <text>di-trans,octa-cis-undecaprenyl diphosphate + H2O = di-trans,octa-cis-undecaprenyl phosphate + phosphate + H(+)</text>
        <dbReference type="Rhea" id="RHEA:28094"/>
        <dbReference type="ChEBI" id="CHEBI:15377"/>
        <dbReference type="ChEBI" id="CHEBI:15378"/>
        <dbReference type="ChEBI" id="CHEBI:43474"/>
        <dbReference type="ChEBI" id="CHEBI:58405"/>
        <dbReference type="ChEBI" id="CHEBI:60392"/>
        <dbReference type="EC" id="3.6.1.27"/>
    </reaction>
</comment>
<dbReference type="HOGENOM" id="CLU_060296_2_0_9"/>